<dbReference type="Proteomes" id="UP000243236">
    <property type="component" value="Segment"/>
</dbReference>
<dbReference type="Gene3D" id="3.40.1440.10">
    <property type="entry name" value="GIY-YIG endonuclease"/>
    <property type="match status" value="1"/>
</dbReference>
<protein>
    <submittedName>
        <fullName evidence="3">GIY-YIG catalytic domain-containing endonuclease</fullName>
    </submittedName>
</protein>
<dbReference type="SUPFAM" id="SSF82771">
    <property type="entry name" value="GIY-YIG endonuclease"/>
    <property type="match status" value="1"/>
</dbReference>
<evidence type="ECO:0000313" key="4">
    <source>
        <dbReference type="Proteomes" id="UP000243236"/>
    </source>
</evidence>
<reference evidence="3 4" key="1">
    <citation type="submission" date="2012-10" db="EMBL/GenBank/DDBJ databases">
        <title>Towards defining the chloroviruses: a genomic journey through a genus of large DNA viruses.</title>
        <authorList>
            <person name="Jeanniard A."/>
            <person name="Dunigan D.D."/>
            <person name="Gurnon J.R."/>
            <person name="Agarkova I."/>
            <person name="Kang M."/>
            <person name="Vitek J."/>
            <person name="Duncan G."/>
            <person name="McClung O.W."/>
            <person name="Larsen M."/>
            <person name="Claverie J.-M."/>
            <person name="Van Etten J.L."/>
            <person name="Blanc G."/>
        </authorList>
    </citation>
    <scope>NUCLEOTIDE SEQUENCE [LARGE SCALE GENOMIC DNA]</scope>
</reference>
<keyword evidence="3" id="KW-0540">Nuclease</keyword>
<evidence type="ECO:0000313" key="3">
    <source>
        <dbReference type="EMBL" id="AGE50428.1"/>
    </source>
</evidence>
<dbReference type="CDD" id="cd10443">
    <property type="entry name" value="GIY-YIG_HE_Tlr8p_PBC-V_like"/>
    <property type="match status" value="1"/>
</dbReference>
<name>M1GXY6_9PHYC</name>
<dbReference type="RefSeq" id="YP_009701764.1">
    <property type="nucleotide sequence ID" value="NC_044937.1"/>
</dbReference>
<dbReference type="InterPro" id="IPR035901">
    <property type="entry name" value="GIY-YIG_endonuc_sf"/>
</dbReference>
<dbReference type="InterPro" id="IPR000305">
    <property type="entry name" value="GIY-YIG_endonuc"/>
</dbReference>
<dbReference type="Pfam" id="PF01541">
    <property type="entry name" value="GIY-YIG"/>
    <property type="match status" value="1"/>
</dbReference>
<organism evidence="3 4">
    <name type="scientific">Paramecium bursaria Chlorella virus CVA-1</name>
    <dbReference type="NCBI Taxonomy" id="42683"/>
    <lineage>
        <taxon>Viruses</taxon>
        <taxon>Varidnaviria</taxon>
        <taxon>Bamfordvirae</taxon>
        <taxon>Nucleocytoviricota</taxon>
        <taxon>Megaviricetes</taxon>
        <taxon>Algavirales</taxon>
        <taxon>Phycodnaviridae</taxon>
        <taxon>Chlorovirus</taxon>
        <taxon>Chlorovirus conductrix</taxon>
        <taxon>Paramecium bursaria Chlorella virus A1</taxon>
    </lineage>
</organism>
<feature type="region of interest" description="Disordered" evidence="1">
    <location>
        <begin position="139"/>
        <end position="158"/>
    </location>
</feature>
<dbReference type="GeneID" id="41900329"/>
<keyword evidence="3" id="KW-0255">Endonuclease</keyword>
<keyword evidence="3" id="KW-0378">Hydrolase</keyword>
<dbReference type="KEGG" id="vg:41900329"/>
<sequence length="158" mass="18703">MRILAEKKGLIYKIRFLNDKVYIGQTNRNIFSRGAEHLRQSSGCIKLKNAFNKYGHEDCTMEILKDNIPIEYLDFFENKYIDHYDSIKNGYNIKYNIAPKIPLDQDLEPYVPVAPKVNIFAQFANKEYTQKKKKIECLLPKTPKKKEDKRPWLRMPSK</sequence>
<proteinExistence type="predicted"/>
<gene>
    <name evidence="3" type="primary">CVA-1_211L</name>
    <name evidence="3" type="ORF">PBCVCVA1_211L</name>
</gene>
<dbReference type="PROSITE" id="PS50164">
    <property type="entry name" value="GIY_YIG"/>
    <property type="match status" value="1"/>
</dbReference>
<evidence type="ECO:0000259" key="2">
    <source>
        <dbReference type="PROSITE" id="PS50164"/>
    </source>
</evidence>
<dbReference type="EMBL" id="JX997159">
    <property type="protein sequence ID" value="AGE50428.1"/>
    <property type="molecule type" value="Genomic_DNA"/>
</dbReference>
<accession>M1GXY6</accession>
<feature type="domain" description="GIY-YIG" evidence="2">
    <location>
        <begin position="7"/>
        <end position="93"/>
    </location>
</feature>
<dbReference type="SMART" id="SM00465">
    <property type="entry name" value="GIYc"/>
    <property type="match status" value="1"/>
</dbReference>
<evidence type="ECO:0000256" key="1">
    <source>
        <dbReference type="SAM" id="MobiDB-lite"/>
    </source>
</evidence>
<keyword evidence="4" id="KW-1185">Reference proteome</keyword>
<dbReference type="GO" id="GO:0004519">
    <property type="term" value="F:endonuclease activity"/>
    <property type="evidence" value="ECO:0007669"/>
    <property type="project" value="UniProtKB-KW"/>
</dbReference>